<dbReference type="EMBL" id="MLJW01000491">
    <property type="protein sequence ID" value="OIQ86247.1"/>
    <property type="molecule type" value="Genomic_DNA"/>
</dbReference>
<dbReference type="InterPro" id="IPR013783">
    <property type="entry name" value="Ig-like_fold"/>
</dbReference>
<dbReference type="SUPFAM" id="SSF49265">
    <property type="entry name" value="Fibronectin type III"/>
    <property type="match status" value="1"/>
</dbReference>
<dbReference type="PANTHER" id="PTHR14340">
    <property type="entry name" value="MICROFIBRIL-ASSOCIATED GLYCOPROTEIN 3"/>
    <property type="match status" value="1"/>
</dbReference>
<protein>
    <submittedName>
        <fullName evidence="3">Fibronectin type III domain protein</fullName>
    </submittedName>
</protein>
<organism evidence="3">
    <name type="scientific">mine drainage metagenome</name>
    <dbReference type="NCBI Taxonomy" id="410659"/>
    <lineage>
        <taxon>unclassified sequences</taxon>
        <taxon>metagenomes</taxon>
        <taxon>ecological metagenomes</taxon>
    </lineage>
</organism>
<proteinExistence type="predicted"/>
<dbReference type="AlphaFoldDB" id="A0A1J5R2G3"/>
<comment type="caution">
    <text evidence="3">The sequence shown here is derived from an EMBL/GenBank/DDBJ whole genome shotgun (WGS) entry which is preliminary data.</text>
</comment>
<dbReference type="InterPro" id="IPR036116">
    <property type="entry name" value="FN3_sf"/>
</dbReference>
<feature type="domain" description="Fibronectin type-III" evidence="2">
    <location>
        <begin position="710"/>
        <end position="802"/>
    </location>
</feature>
<name>A0A1J5R2G3_9ZZZZ</name>
<dbReference type="PANTHER" id="PTHR14340:SF9">
    <property type="entry name" value="FIBRONECTIN TYPE-III DOMAIN-CONTAINING PROTEIN"/>
    <property type="match status" value="1"/>
</dbReference>
<reference evidence="3" key="1">
    <citation type="submission" date="2016-10" db="EMBL/GenBank/DDBJ databases">
        <title>Sequence of Gallionella enrichment culture.</title>
        <authorList>
            <person name="Poehlein A."/>
            <person name="Muehling M."/>
            <person name="Daniel R."/>
        </authorList>
    </citation>
    <scope>NUCLEOTIDE SEQUENCE</scope>
</reference>
<gene>
    <name evidence="3" type="ORF">GALL_318880</name>
</gene>
<evidence type="ECO:0000313" key="3">
    <source>
        <dbReference type="EMBL" id="OIQ86247.1"/>
    </source>
</evidence>
<dbReference type="Pfam" id="PF00041">
    <property type="entry name" value="fn3"/>
    <property type="match status" value="2"/>
</dbReference>
<evidence type="ECO:0000259" key="2">
    <source>
        <dbReference type="PROSITE" id="PS50853"/>
    </source>
</evidence>
<dbReference type="PRINTS" id="PR00014">
    <property type="entry name" value="FNTYPEIII"/>
</dbReference>
<keyword evidence="1" id="KW-0393">Immunoglobulin domain</keyword>
<dbReference type="Gene3D" id="2.60.40.10">
    <property type="entry name" value="Immunoglobulins"/>
    <property type="match status" value="2"/>
</dbReference>
<dbReference type="CDD" id="cd00063">
    <property type="entry name" value="FN3"/>
    <property type="match status" value="2"/>
</dbReference>
<evidence type="ECO:0000256" key="1">
    <source>
        <dbReference type="ARBA" id="ARBA00023319"/>
    </source>
</evidence>
<dbReference type="PROSITE" id="PS50853">
    <property type="entry name" value="FN3"/>
    <property type="match status" value="2"/>
</dbReference>
<sequence>MLAGATAALMLLSPTAWAAGPGGGGGGVHGGGGGGAGGGGAGGGGGGGGGTTTGSVYSDLVIALRDANGAPILKKYVVPATTETAETTEYCVQPVSYEQVPGVTASTNPVDGRAVWVIPLQGAWIAAGPLPISFTGACDPQPQYAALVSEVVLERLNLARTADNVIATKLADVTTKFRLATTTTLESTGRISNDGTPIDASPENAAIYQSLMKTGTIPGLPASPTTIPGPPASIGPVGGTGSNSQFDAWELAAMNIGAAASKSTPLTLDAVEYYNRMIGFPTPADPTATPPVPEYVSPWGVSFVRSENPDSAGTEMTTGERFVNYDSFTYNRSQTFKGSVTWLDVPSLTWKVSKITDVVPFTNLSDRAIGNRTLTGITAFAQLADDVRALCNFIPDNTFIPGFYMDVPGVDTTEAQLKAIHDPAVDLGTLPENVFQTYPFQMTASLLNPWGGDLIDKAQLRLTIDADTALKAGDVTATATADGQAIPFTVDAASNLVGTWGPDTGFPVAPGYNVSTTFDVTVAAGAPVGAYGVTLELVDLDAPTTVLAQETGTITVNANASTVLWGDPLPKLATQGVAMTIPLQVYSPTAGTGQLALTVTGPGDDTTTPETEVTKAGDVTIYASNGSDMVPLDLTLNADGQLVGTWDAALVAGYTSVTWYTTVAVGALVGSYSFDVRLQGGNALEPLVVSVSAPESHGQKPPDAGDDTTTPAVSAVSAVAGDASADVTWTVSGTTAITEYLVSAYVGTSTTAIQTVHVPGAATSVEVTGLANGTGYTFDVVATGAAGTGPTSARSAVVVPATVPGAPALGAVSAGDAVATVTWSAPVDTGGSPITGYVVTAYFGTTVVQTIPASAAVTRVEVTGLANGTGYTFDVVATNAAGPGPTSAPSAVVVPAAVPGAPLTTLVTRVPFRQVLAAAPNASMASVLAATGETPLPLAIIALVLLGAGAMLQPRVRRALFTRH</sequence>
<dbReference type="InterPro" id="IPR003961">
    <property type="entry name" value="FN3_dom"/>
</dbReference>
<dbReference type="SMART" id="SM00060">
    <property type="entry name" value="FN3"/>
    <property type="match status" value="2"/>
</dbReference>
<feature type="domain" description="Fibronectin type-III" evidence="2">
    <location>
        <begin position="803"/>
        <end position="897"/>
    </location>
</feature>
<accession>A0A1J5R2G3</accession>